<keyword evidence="6" id="KW-0503">Monooxygenase</keyword>
<dbReference type="AlphaFoldDB" id="A0A6A6RAE8"/>
<dbReference type="EMBL" id="MU004182">
    <property type="protein sequence ID" value="KAF2501669.1"/>
    <property type="molecule type" value="Genomic_DNA"/>
</dbReference>
<keyword evidence="5 6" id="KW-0349">Heme</keyword>
<dbReference type="Gene3D" id="1.10.630.10">
    <property type="entry name" value="Cytochrome P450"/>
    <property type="match status" value="1"/>
</dbReference>
<evidence type="ECO:0000313" key="7">
    <source>
        <dbReference type="EMBL" id="KAF2501669.1"/>
    </source>
</evidence>
<evidence type="ECO:0000256" key="4">
    <source>
        <dbReference type="ARBA" id="ARBA00023004"/>
    </source>
</evidence>
<dbReference type="InterPro" id="IPR001128">
    <property type="entry name" value="Cyt_P450"/>
</dbReference>
<evidence type="ECO:0000256" key="1">
    <source>
        <dbReference type="ARBA" id="ARBA00001971"/>
    </source>
</evidence>
<evidence type="ECO:0000313" key="8">
    <source>
        <dbReference type="Proteomes" id="UP000799750"/>
    </source>
</evidence>
<dbReference type="GO" id="GO:0016705">
    <property type="term" value="F:oxidoreductase activity, acting on paired donors, with incorporation or reduction of molecular oxygen"/>
    <property type="evidence" value="ECO:0007669"/>
    <property type="project" value="InterPro"/>
</dbReference>
<keyword evidence="2 5" id="KW-0479">Metal-binding</keyword>
<name>A0A6A6RAE8_9PEZI</name>
<dbReference type="InterPro" id="IPR002401">
    <property type="entry name" value="Cyt_P450_E_grp-I"/>
</dbReference>
<dbReference type="InterPro" id="IPR017972">
    <property type="entry name" value="Cyt_P450_CS"/>
</dbReference>
<keyword evidence="3 6" id="KW-0560">Oxidoreductase</keyword>
<reference evidence="7" key="1">
    <citation type="journal article" date="2020" name="Stud. Mycol.">
        <title>101 Dothideomycetes genomes: a test case for predicting lifestyles and emergence of pathogens.</title>
        <authorList>
            <person name="Haridas S."/>
            <person name="Albert R."/>
            <person name="Binder M."/>
            <person name="Bloem J."/>
            <person name="Labutti K."/>
            <person name="Salamov A."/>
            <person name="Andreopoulos B."/>
            <person name="Baker S."/>
            <person name="Barry K."/>
            <person name="Bills G."/>
            <person name="Bluhm B."/>
            <person name="Cannon C."/>
            <person name="Castanera R."/>
            <person name="Culley D."/>
            <person name="Daum C."/>
            <person name="Ezra D."/>
            <person name="Gonzalez J."/>
            <person name="Henrissat B."/>
            <person name="Kuo A."/>
            <person name="Liang C."/>
            <person name="Lipzen A."/>
            <person name="Lutzoni F."/>
            <person name="Magnuson J."/>
            <person name="Mondo S."/>
            <person name="Nolan M."/>
            <person name="Ohm R."/>
            <person name="Pangilinan J."/>
            <person name="Park H.-J."/>
            <person name="Ramirez L."/>
            <person name="Alfaro M."/>
            <person name="Sun H."/>
            <person name="Tritt A."/>
            <person name="Yoshinaga Y."/>
            <person name="Zwiers L.-H."/>
            <person name="Turgeon B."/>
            <person name="Goodwin S."/>
            <person name="Spatafora J."/>
            <person name="Crous P."/>
            <person name="Grigoriev I."/>
        </authorList>
    </citation>
    <scope>NUCLEOTIDE SEQUENCE</scope>
    <source>
        <strain evidence="7">CBS 269.34</strain>
    </source>
</reference>
<dbReference type="GO" id="GO:0004497">
    <property type="term" value="F:monooxygenase activity"/>
    <property type="evidence" value="ECO:0007669"/>
    <property type="project" value="UniProtKB-KW"/>
</dbReference>
<dbReference type="GO" id="GO:0005506">
    <property type="term" value="F:iron ion binding"/>
    <property type="evidence" value="ECO:0007669"/>
    <property type="project" value="InterPro"/>
</dbReference>
<evidence type="ECO:0000256" key="5">
    <source>
        <dbReference type="PIRSR" id="PIRSR602401-1"/>
    </source>
</evidence>
<dbReference type="InterPro" id="IPR050121">
    <property type="entry name" value="Cytochrome_P450_monoxygenase"/>
</dbReference>
<dbReference type="GO" id="GO:0020037">
    <property type="term" value="F:heme binding"/>
    <property type="evidence" value="ECO:0007669"/>
    <property type="project" value="InterPro"/>
</dbReference>
<dbReference type="Pfam" id="PF00067">
    <property type="entry name" value="p450"/>
    <property type="match status" value="1"/>
</dbReference>
<evidence type="ECO:0000256" key="3">
    <source>
        <dbReference type="ARBA" id="ARBA00023002"/>
    </source>
</evidence>
<comment type="cofactor">
    <cofactor evidence="1 5">
        <name>heme</name>
        <dbReference type="ChEBI" id="CHEBI:30413"/>
    </cofactor>
</comment>
<sequence>MISFHLLHFVYPIRDRQGHQISGPPWIWANGHMIDKFLDGRVKSKEWRVHGAVYRIWSCGIPEMVITTPEDVRAFHSDSDQHEKSPSSNGGWFFHQLLGDCMGLINGSRWKSVRGEFQHAFTHRAVMNMSSSISQYACDYVNDICSKSSDPMTVHAASALAEFPFFCTAEAVYGPLSGGEKDELWALGQRNLALMRYVLAGGIYRFAICRLFCTSAAKELDAFRRDWSAFNERIYQTRRTSSSTVLIVSIWRLVKDGTMKECEGLQTISEMLFANLDVSSHALTWFVTLLAENTEVQQRLQEEIKSSKVRGAISEEFCNSKHGLLRLCWLESLRLRPFTSFAIPESSPSPKILGGYQIPANTSIVVDTHSVNIENSLWGADTHHFRPDRFAGIKPAELRYNFFAFGFGTRKCLGQHFAESMLKTFVAHLLDKYTVSMSSSSKPSNAGDYDLTRDSWVPTSNVHLILSKL</sequence>
<keyword evidence="8" id="KW-1185">Reference proteome</keyword>
<dbReference type="OrthoDB" id="2789670at2759"/>
<keyword evidence="4 5" id="KW-0408">Iron</keyword>
<dbReference type="PANTHER" id="PTHR24305:SF235">
    <property type="entry name" value="CYTOCHROME P450 MONOOXYGENASE APDB-RELATED"/>
    <property type="match status" value="1"/>
</dbReference>
<dbReference type="PROSITE" id="PS00086">
    <property type="entry name" value="CYTOCHROME_P450"/>
    <property type="match status" value="1"/>
</dbReference>
<gene>
    <name evidence="7" type="ORF">BU16DRAFT_569621</name>
</gene>
<organism evidence="7 8">
    <name type="scientific">Lophium mytilinum</name>
    <dbReference type="NCBI Taxonomy" id="390894"/>
    <lineage>
        <taxon>Eukaryota</taxon>
        <taxon>Fungi</taxon>
        <taxon>Dikarya</taxon>
        <taxon>Ascomycota</taxon>
        <taxon>Pezizomycotina</taxon>
        <taxon>Dothideomycetes</taxon>
        <taxon>Pleosporomycetidae</taxon>
        <taxon>Mytilinidiales</taxon>
        <taxon>Mytilinidiaceae</taxon>
        <taxon>Lophium</taxon>
    </lineage>
</organism>
<dbReference type="PANTHER" id="PTHR24305">
    <property type="entry name" value="CYTOCHROME P450"/>
    <property type="match status" value="1"/>
</dbReference>
<proteinExistence type="inferred from homology"/>
<feature type="binding site" description="axial binding residue" evidence="5">
    <location>
        <position position="412"/>
    </location>
    <ligand>
        <name>heme</name>
        <dbReference type="ChEBI" id="CHEBI:30413"/>
    </ligand>
    <ligandPart>
        <name>Fe</name>
        <dbReference type="ChEBI" id="CHEBI:18248"/>
    </ligandPart>
</feature>
<dbReference type="PRINTS" id="PR00463">
    <property type="entry name" value="EP450I"/>
</dbReference>
<dbReference type="SUPFAM" id="SSF48264">
    <property type="entry name" value="Cytochrome P450"/>
    <property type="match status" value="1"/>
</dbReference>
<evidence type="ECO:0000256" key="6">
    <source>
        <dbReference type="RuleBase" id="RU000461"/>
    </source>
</evidence>
<dbReference type="InterPro" id="IPR036396">
    <property type="entry name" value="Cyt_P450_sf"/>
</dbReference>
<dbReference type="Proteomes" id="UP000799750">
    <property type="component" value="Unassembled WGS sequence"/>
</dbReference>
<accession>A0A6A6RAE8</accession>
<dbReference type="CDD" id="cd20615">
    <property type="entry name" value="CYP_GliC-like"/>
    <property type="match status" value="1"/>
</dbReference>
<comment type="similarity">
    <text evidence="6">Belongs to the cytochrome P450 family.</text>
</comment>
<evidence type="ECO:0000256" key="2">
    <source>
        <dbReference type="ARBA" id="ARBA00022723"/>
    </source>
</evidence>
<dbReference type="GO" id="GO:0044550">
    <property type="term" value="P:secondary metabolite biosynthetic process"/>
    <property type="evidence" value="ECO:0007669"/>
    <property type="project" value="UniProtKB-ARBA"/>
</dbReference>
<protein>
    <submittedName>
        <fullName evidence="7">Cytochrome P450</fullName>
    </submittedName>
</protein>